<dbReference type="KEGG" id="tet:TTHERM_00554510"/>
<proteinExistence type="predicted"/>
<accession>Q22UH4</accession>
<reference evidence="2" key="1">
    <citation type="journal article" date="2006" name="PLoS Biol.">
        <title>Macronuclear genome sequence of the ciliate Tetrahymena thermophila, a model eukaryote.</title>
        <authorList>
            <person name="Eisen J.A."/>
            <person name="Coyne R.S."/>
            <person name="Wu M."/>
            <person name="Wu D."/>
            <person name="Thiagarajan M."/>
            <person name="Wortman J.R."/>
            <person name="Badger J.H."/>
            <person name="Ren Q."/>
            <person name="Amedeo P."/>
            <person name="Jones K.M."/>
            <person name="Tallon L.J."/>
            <person name="Delcher A.L."/>
            <person name="Salzberg S.L."/>
            <person name="Silva J.C."/>
            <person name="Haas B.J."/>
            <person name="Majoros W.H."/>
            <person name="Farzad M."/>
            <person name="Carlton J.M."/>
            <person name="Smith R.K. Jr."/>
            <person name="Garg J."/>
            <person name="Pearlman R.E."/>
            <person name="Karrer K.M."/>
            <person name="Sun L."/>
            <person name="Manning G."/>
            <person name="Elde N.C."/>
            <person name="Turkewitz A.P."/>
            <person name="Asai D.J."/>
            <person name="Wilkes D.E."/>
            <person name="Wang Y."/>
            <person name="Cai H."/>
            <person name="Collins K."/>
            <person name="Stewart B.A."/>
            <person name="Lee S.R."/>
            <person name="Wilamowska K."/>
            <person name="Weinberg Z."/>
            <person name="Ruzzo W.L."/>
            <person name="Wloga D."/>
            <person name="Gaertig J."/>
            <person name="Frankel J."/>
            <person name="Tsao C.-C."/>
            <person name="Gorovsky M.A."/>
            <person name="Keeling P.J."/>
            <person name="Waller R.F."/>
            <person name="Patron N.J."/>
            <person name="Cherry J.M."/>
            <person name="Stover N.A."/>
            <person name="Krieger C.J."/>
            <person name="del Toro C."/>
            <person name="Ryder H.F."/>
            <person name="Williamson S.C."/>
            <person name="Barbeau R.A."/>
            <person name="Hamilton E.P."/>
            <person name="Orias E."/>
        </authorList>
    </citation>
    <scope>NUCLEOTIDE SEQUENCE [LARGE SCALE GENOMIC DNA]</scope>
    <source>
        <strain evidence="2">SB210</strain>
    </source>
</reference>
<gene>
    <name evidence="1" type="ORF">TTHERM_00554510</name>
</gene>
<dbReference type="GeneID" id="7840687"/>
<dbReference type="RefSeq" id="XP_001009241.1">
    <property type="nucleotide sequence ID" value="XM_001009241.1"/>
</dbReference>
<keyword evidence="2" id="KW-1185">Reference proteome</keyword>
<dbReference type="AlphaFoldDB" id="Q22UH4"/>
<protein>
    <submittedName>
        <fullName evidence="1">Uncharacterized protein</fullName>
    </submittedName>
</protein>
<evidence type="ECO:0000313" key="2">
    <source>
        <dbReference type="Proteomes" id="UP000009168"/>
    </source>
</evidence>
<dbReference type="HOGENOM" id="CLU_2611352_0_0_1"/>
<sequence length="79" mass="8827">MVGFRFECQFNKDIALLEAQLGIKMVKDSEADGNNSDCQIGQSNLIENQIFIHPKSVSPSVLDSPKYLSSKMAESLEKY</sequence>
<name>Q22UH4_TETTS</name>
<evidence type="ECO:0000313" key="1">
    <source>
        <dbReference type="EMBL" id="EAR88996.1"/>
    </source>
</evidence>
<dbReference type="Proteomes" id="UP000009168">
    <property type="component" value="Unassembled WGS sequence"/>
</dbReference>
<dbReference type="EMBL" id="GG662828">
    <property type="protein sequence ID" value="EAR88996.1"/>
    <property type="molecule type" value="Genomic_DNA"/>
</dbReference>
<dbReference type="InParanoid" id="Q22UH4"/>
<organism evidence="1 2">
    <name type="scientific">Tetrahymena thermophila (strain SB210)</name>
    <dbReference type="NCBI Taxonomy" id="312017"/>
    <lineage>
        <taxon>Eukaryota</taxon>
        <taxon>Sar</taxon>
        <taxon>Alveolata</taxon>
        <taxon>Ciliophora</taxon>
        <taxon>Intramacronucleata</taxon>
        <taxon>Oligohymenophorea</taxon>
        <taxon>Hymenostomatida</taxon>
        <taxon>Tetrahymenina</taxon>
        <taxon>Tetrahymenidae</taxon>
        <taxon>Tetrahymena</taxon>
    </lineage>
</organism>